<protein>
    <submittedName>
        <fullName evidence="1">Uncharacterized protein</fullName>
    </submittedName>
</protein>
<dbReference type="AlphaFoldDB" id="A0AAV8ZCH5"/>
<evidence type="ECO:0000313" key="1">
    <source>
        <dbReference type="EMBL" id="KAJ8961046.1"/>
    </source>
</evidence>
<organism evidence="1 2">
    <name type="scientific">Rhamnusium bicolor</name>
    <dbReference type="NCBI Taxonomy" id="1586634"/>
    <lineage>
        <taxon>Eukaryota</taxon>
        <taxon>Metazoa</taxon>
        <taxon>Ecdysozoa</taxon>
        <taxon>Arthropoda</taxon>
        <taxon>Hexapoda</taxon>
        <taxon>Insecta</taxon>
        <taxon>Pterygota</taxon>
        <taxon>Neoptera</taxon>
        <taxon>Endopterygota</taxon>
        <taxon>Coleoptera</taxon>
        <taxon>Polyphaga</taxon>
        <taxon>Cucujiformia</taxon>
        <taxon>Chrysomeloidea</taxon>
        <taxon>Cerambycidae</taxon>
        <taxon>Lepturinae</taxon>
        <taxon>Rhagiini</taxon>
        <taxon>Rhamnusium</taxon>
    </lineage>
</organism>
<sequence length="95" mass="11162">MEEAKKDSKLNDEDDKEVNESLLLLEKDTSSFCPEFHSSVDEVHKNIDKNNKLEDTTAYYPMESEFNKDKTAFKSIEEDTKHTSSMEKELRRLQQ</sequence>
<accession>A0AAV8ZCH5</accession>
<gene>
    <name evidence="1" type="ORF">NQ314_005975</name>
</gene>
<comment type="caution">
    <text evidence="1">The sequence shown here is derived from an EMBL/GenBank/DDBJ whole genome shotgun (WGS) entry which is preliminary data.</text>
</comment>
<proteinExistence type="predicted"/>
<dbReference type="EMBL" id="JANEYF010001621">
    <property type="protein sequence ID" value="KAJ8961046.1"/>
    <property type="molecule type" value="Genomic_DNA"/>
</dbReference>
<reference evidence="1" key="1">
    <citation type="journal article" date="2023" name="Insect Mol. Biol.">
        <title>Genome sequencing provides insights into the evolution of gene families encoding plant cell wall-degrading enzymes in longhorned beetles.</title>
        <authorList>
            <person name="Shin N.R."/>
            <person name="Okamura Y."/>
            <person name="Kirsch R."/>
            <person name="Pauchet Y."/>
        </authorList>
    </citation>
    <scope>NUCLEOTIDE SEQUENCE</scope>
    <source>
        <strain evidence="1">RBIC_L_NR</strain>
    </source>
</reference>
<keyword evidence="2" id="KW-1185">Reference proteome</keyword>
<evidence type="ECO:0000313" key="2">
    <source>
        <dbReference type="Proteomes" id="UP001162156"/>
    </source>
</evidence>
<dbReference type="Proteomes" id="UP001162156">
    <property type="component" value="Unassembled WGS sequence"/>
</dbReference>
<name>A0AAV8ZCH5_9CUCU</name>